<evidence type="ECO:0000313" key="3">
    <source>
        <dbReference type="RefSeq" id="XP_025424090.1"/>
    </source>
</evidence>
<dbReference type="InterPro" id="IPR038717">
    <property type="entry name" value="Tc1-like_DDE_dom"/>
</dbReference>
<dbReference type="GO" id="GO:0003676">
    <property type="term" value="F:nucleic acid binding"/>
    <property type="evidence" value="ECO:0007669"/>
    <property type="project" value="InterPro"/>
</dbReference>
<evidence type="ECO:0000313" key="2">
    <source>
        <dbReference type="Proteomes" id="UP000694846"/>
    </source>
</evidence>
<dbReference type="GeneID" id="112693314"/>
<dbReference type="Proteomes" id="UP000694846">
    <property type="component" value="Unplaced"/>
</dbReference>
<proteinExistence type="predicted"/>
<reference evidence="3" key="1">
    <citation type="submission" date="2025-08" db="UniProtKB">
        <authorList>
            <consortium name="RefSeq"/>
        </authorList>
    </citation>
    <scope>IDENTIFICATION</scope>
    <source>
        <tissue evidence="3">Whole body</tissue>
    </source>
</reference>
<evidence type="ECO:0000259" key="1">
    <source>
        <dbReference type="Pfam" id="PF13358"/>
    </source>
</evidence>
<feature type="domain" description="Tc1-like transposase DDE" evidence="1">
    <location>
        <begin position="1"/>
        <end position="124"/>
    </location>
</feature>
<name>A0A8B8GM90_9HEMI</name>
<dbReference type="RefSeq" id="XP_025424090.1">
    <property type="nucleotide sequence ID" value="XM_025568305.1"/>
</dbReference>
<protein>
    <submittedName>
        <fullName evidence="3">Uncharacterized protein LOC112693314</fullName>
    </submittedName>
</protein>
<gene>
    <name evidence="3" type="primary">LOC112693314</name>
</gene>
<dbReference type="OrthoDB" id="6618660at2759"/>
<accession>A0A8B8GM90</accession>
<dbReference type="Pfam" id="PF13358">
    <property type="entry name" value="DDE_3"/>
    <property type="match status" value="1"/>
</dbReference>
<dbReference type="InterPro" id="IPR036397">
    <property type="entry name" value="RNaseH_sf"/>
</dbReference>
<dbReference type="PANTHER" id="PTHR33939">
    <property type="entry name" value="PROTEIN CBG22215"/>
    <property type="match status" value="1"/>
</dbReference>
<sequence length="199" mass="23407">MNSDVFKSWFTSMLRSLEETSVIVMDNASYHSTLIDDFPKSNTRKTNVQNWLTKKKNNNFSPLKLLPELRMRVKALIPFEKKYELDKLALEIGHEVIRLPPYHYQYNLIELIWAQVKYQIAKNNTTFKIVDIERLTNEALDSVTQQDWEKCVRHAEALQDQNNEKEIMSDSVLEPIIMTFLPDDSDWESSDDEENSECN</sequence>
<dbReference type="Gene3D" id="3.30.420.10">
    <property type="entry name" value="Ribonuclease H-like superfamily/Ribonuclease H"/>
    <property type="match status" value="1"/>
</dbReference>
<dbReference type="AlphaFoldDB" id="A0A8B8GM90"/>
<organism evidence="2 3">
    <name type="scientific">Sipha flava</name>
    <name type="common">yellow sugarcane aphid</name>
    <dbReference type="NCBI Taxonomy" id="143950"/>
    <lineage>
        <taxon>Eukaryota</taxon>
        <taxon>Metazoa</taxon>
        <taxon>Ecdysozoa</taxon>
        <taxon>Arthropoda</taxon>
        <taxon>Hexapoda</taxon>
        <taxon>Insecta</taxon>
        <taxon>Pterygota</taxon>
        <taxon>Neoptera</taxon>
        <taxon>Paraneoptera</taxon>
        <taxon>Hemiptera</taxon>
        <taxon>Sternorrhyncha</taxon>
        <taxon>Aphidomorpha</taxon>
        <taxon>Aphidoidea</taxon>
        <taxon>Aphididae</taxon>
        <taxon>Sipha</taxon>
    </lineage>
</organism>
<dbReference type="PANTHER" id="PTHR33939:SF1">
    <property type="entry name" value="DUF4371 DOMAIN-CONTAINING PROTEIN"/>
    <property type="match status" value="1"/>
</dbReference>
<keyword evidence="2" id="KW-1185">Reference proteome</keyword>